<dbReference type="CDD" id="cd11304">
    <property type="entry name" value="Cadherin_repeat"/>
    <property type="match status" value="3"/>
</dbReference>
<dbReference type="InterPro" id="IPR015919">
    <property type="entry name" value="Cadherin-like_sf"/>
</dbReference>
<dbReference type="Gene3D" id="2.60.40.60">
    <property type="entry name" value="Cadherins"/>
    <property type="match status" value="3"/>
</dbReference>
<dbReference type="CDD" id="cd15482">
    <property type="entry name" value="Sialidase_non-viral"/>
    <property type="match status" value="1"/>
</dbReference>
<dbReference type="GO" id="GO:0016020">
    <property type="term" value="C:membrane"/>
    <property type="evidence" value="ECO:0007669"/>
    <property type="project" value="InterPro"/>
</dbReference>
<comment type="caution">
    <text evidence="2">The sequence shown here is derived from an EMBL/GenBank/DDBJ whole genome shotgun (WGS) entry which is preliminary data.</text>
</comment>
<dbReference type="SUPFAM" id="SSF110296">
    <property type="entry name" value="Oligoxyloglucan reducing end-specific cellobiohydrolase"/>
    <property type="match status" value="2"/>
</dbReference>
<dbReference type="RefSeq" id="WP_063363674.1">
    <property type="nucleotide sequence ID" value="NZ_AUXZ01000119.1"/>
</dbReference>
<dbReference type="SMART" id="SM00112">
    <property type="entry name" value="CA"/>
    <property type="match status" value="3"/>
</dbReference>
<name>A0A167B7G4_9GAMM</name>
<evidence type="ECO:0000313" key="3">
    <source>
        <dbReference type="Proteomes" id="UP000076503"/>
    </source>
</evidence>
<dbReference type="SUPFAM" id="SSF49313">
    <property type="entry name" value="Cadherin-like"/>
    <property type="match status" value="3"/>
</dbReference>
<feature type="domain" description="Cadherin" evidence="1">
    <location>
        <begin position="1121"/>
        <end position="1226"/>
    </location>
</feature>
<gene>
    <name evidence="2" type="ORF">N476_03620</name>
</gene>
<dbReference type="GO" id="GO:0010411">
    <property type="term" value="P:xyloglucan metabolic process"/>
    <property type="evidence" value="ECO:0007669"/>
    <property type="project" value="TreeGrafter"/>
</dbReference>
<dbReference type="PROSITE" id="PS50268">
    <property type="entry name" value="CADHERIN_2"/>
    <property type="match status" value="3"/>
</dbReference>
<dbReference type="InterPro" id="IPR020008">
    <property type="entry name" value="GlyGly_CTERM"/>
</dbReference>
<dbReference type="NCBIfam" id="TIGR03501">
    <property type="entry name" value="GlyGly_CTERM"/>
    <property type="match status" value="1"/>
</dbReference>
<dbReference type="GO" id="GO:0007156">
    <property type="term" value="P:homophilic cell adhesion via plasma membrane adhesion molecules"/>
    <property type="evidence" value="ECO:0007669"/>
    <property type="project" value="InterPro"/>
</dbReference>
<feature type="domain" description="Cadherin" evidence="1">
    <location>
        <begin position="1226"/>
        <end position="1333"/>
    </location>
</feature>
<dbReference type="Proteomes" id="UP000076503">
    <property type="component" value="Unassembled WGS sequence"/>
</dbReference>
<protein>
    <recommendedName>
        <fullName evidence="1">Cadherin domain-containing protein</fullName>
    </recommendedName>
</protein>
<proteinExistence type="predicted"/>
<evidence type="ECO:0000313" key="2">
    <source>
        <dbReference type="EMBL" id="KZN46225.1"/>
    </source>
</evidence>
<dbReference type="OrthoDB" id="5711096at2"/>
<accession>A0A167B7G4</accession>
<reference evidence="2 3" key="1">
    <citation type="submission" date="2013-07" db="EMBL/GenBank/DDBJ databases">
        <title>Comparative Genomic and Metabolomic Analysis of Twelve Strains of Pseudoalteromonas luteoviolacea.</title>
        <authorList>
            <person name="Vynne N.G."/>
            <person name="Mansson M."/>
            <person name="Gram L."/>
        </authorList>
    </citation>
    <scope>NUCLEOTIDE SEQUENCE [LARGE SCALE GENOMIC DNA]</scope>
    <source>
        <strain evidence="2 3">H33</strain>
    </source>
</reference>
<sequence>MRLLHPVSIAVAIALGGAAYLALQSQTSTPYERKAEFLEKKAQSKSQSPKRYDKPKEAQEFFVQQRLPVGAQSLPVEKYSAALKQIRQMTHFSISSSSVLADFSPQLNAPDGQNQELGQWQELGPGNIGGRTRTLIIHPTDHDIMYTAGVAGGVWKTSDAGASWTPLSDLATNLAVTTLTFDPNNANTIYAGTGEGLFNFDALRGDGIFKSEDAGATWTQLSSTSSNTDFHYVNKIVFSPNNANTLYVATRSGVLKSSDGGASWETKFVPQGTSTGCTDLKLISQSNTDILLTACGSFNAGGVYRSADAAENWTQVITGAEQGRTTIAVAPSDNNIIYALAANRNDHGMDAVYKSTDMGVNWTTTVTRATADRFTSVLLSNPYFGLLDLCTGGTAQSFNQGWYDNIIAVDPVNPDVVWTGGIDTFRSDDGGQTFVPASIWWLNPTNPQYAHADHHEFVFHPDYDGVNNTTLYVANDGGIQRTDNSLGGRLTIDEVCGNTAADPNQRVSWSTLNNGYAVTQFYHGTVKPSGTSYFGGTQDNGTLVGEDGSFNGWVEILGGDGGWTAIDPTNPNIMFAETTRLSLRKSTDGGENFSSAVSGISGDNGFPFITRFEMAPSNPQVLWIGGNQLWRTSDQADNWSAASGALDGSVYSIGIAPNTETAVAAGTDNGTVYVSYQADQASASSTWVSSTLAQGVTISSIAFDPDNNQTIYATVSNFGATHVWKTMDGGQTWQASDNGLPDIPAMTIAVDPENPQKLFVGTDLGVFVSVDGGQNWMADGSGLANTNIAKLAIKGRELFAFTHGRSTYKVAMNTGTMDRSFTTDEDTEISVGSAFVDSLNNAFDSVEIIQLPNSGALKLGDQMLEQGAQVMAQDYANLVYMPSEDFSGEDSFIFEDMTANSQPVPANDTLPEGQYAVTISVNPVNDAPVIEPLEDVELYIGELTELDFNEKVEDVDNNDLMLQLEPSVPGMSFIDGVLAGRPFTEFDSLMTLTVSDGELQTQQEFNISISVAPDRGPVIESGQSFEVMENNESGTSIGMLMFSDPDPDISPVESFMILDEVPFIIEPTGELFVTTELDYEMQSEYNFFVRAMDSLGNYSEYTEVTVEVLDELGDDDVEPVVIEEQHFEVMENSPLDTVIGTLEFEDPDADESPVDSFVILGNVPFEIASNGEIKVTGEIDFEVSQSFVFGVKAVDTMGNESDFVEVKVDVIDDPEDDQLPDRSPMIPSGQTFEALENAALGTIIGRLEFSDPDSDVSPVESFMVIGNAPFSIASNGDVVVQGELDFEFQSVTRFGVRAQDSFGNVSEYTEVTVNIIDVRGDDDDDQDGDSGSFGLLALLSLPLALLRRRRR</sequence>
<dbReference type="PANTHER" id="PTHR43739:SF5">
    <property type="entry name" value="EXO-ALPHA-SIALIDASE"/>
    <property type="match status" value="1"/>
</dbReference>
<dbReference type="Gene3D" id="2.130.10.10">
    <property type="entry name" value="YVTN repeat-like/Quinoprotein amine dehydrogenase"/>
    <property type="match status" value="5"/>
</dbReference>
<dbReference type="PANTHER" id="PTHR43739">
    <property type="entry name" value="XYLOGLUCANASE (EUROFUNG)"/>
    <property type="match status" value="1"/>
</dbReference>
<dbReference type="InterPro" id="IPR002126">
    <property type="entry name" value="Cadherin-like_dom"/>
</dbReference>
<dbReference type="Pfam" id="PF00028">
    <property type="entry name" value="Cadherin"/>
    <property type="match status" value="2"/>
</dbReference>
<feature type="domain" description="Cadherin" evidence="1">
    <location>
        <begin position="1019"/>
        <end position="1121"/>
    </location>
</feature>
<dbReference type="PATRIC" id="fig|1365251.3.peg.4502"/>
<organism evidence="2 3">
    <name type="scientific">Pseudoalteromonas luteoviolacea H33</name>
    <dbReference type="NCBI Taxonomy" id="1365251"/>
    <lineage>
        <taxon>Bacteria</taxon>
        <taxon>Pseudomonadati</taxon>
        <taxon>Pseudomonadota</taxon>
        <taxon>Gammaproteobacteria</taxon>
        <taxon>Alteromonadales</taxon>
        <taxon>Pseudoalteromonadaceae</taxon>
        <taxon>Pseudoalteromonas</taxon>
    </lineage>
</organism>
<dbReference type="PRINTS" id="PR00205">
    <property type="entry name" value="CADHERIN"/>
</dbReference>
<evidence type="ECO:0000259" key="1">
    <source>
        <dbReference type="PROSITE" id="PS50268"/>
    </source>
</evidence>
<dbReference type="EMBL" id="AUXZ01000119">
    <property type="protein sequence ID" value="KZN46225.1"/>
    <property type="molecule type" value="Genomic_DNA"/>
</dbReference>
<dbReference type="InterPro" id="IPR052025">
    <property type="entry name" value="Xyloglucanase_GH74"/>
</dbReference>
<dbReference type="InterPro" id="IPR015943">
    <property type="entry name" value="WD40/YVTN_repeat-like_dom_sf"/>
</dbReference>
<dbReference type="GO" id="GO:0005509">
    <property type="term" value="F:calcium ion binding"/>
    <property type="evidence" value="ECO:0007669"/>
    <property type="project" value="InterPro"/>
</dbReference>